<keyword evidence="3" id="KW-1185">Reference proteome</keyword>
<evidence type="ECO:0000256" key="1">
    <source>
        <dbReference type="SAM" id="Phobius"/>
    </source>
</evidence>
<accession>A0A8X6QAT1</accession>
<dbReference type="OrthoDB" id="6463460at2759"/>
<organism evidence="2 3">
    <name type="scientific">Nephila pilipes</name>
    <name type="common">Giant wood spider</name>
    <name type="synonym">Nephila maculata</name>
    <dbReference type="NCBI Taxonomy" id="299642"/>
    <lineage>
        <taxon>Eukaryota</taxon>
        <taxon>Metazoa</taxon>
        <taxon>Ecdysozoa</taxon>
        <taxon>Arthropoda</taxon>
        <taxon>Chelicerata</taxon>
        <taxon>Arachnida</taxon>
        <taxon>Araneae</taxon>
        <taxon>Araneomorphae</taxon>
        <taxon>Entelegynae</taxon>
        <taxon>Araneoidea</taxon>
        <taxon>Nephilidae</taxon>
        <taxon>Nephila</taxon>
    </lineage>
</organism>
<protein>
    <submittedName>
        <fullName evidence="2">Uncharacterized protein</fullName>
    </submittedName>
</protein>
<dbReference type="AlphaFoldDB" id="A0A8X6QAT1"/>
<evidence type="ECO:0000313" key="3">
    <source>
        <dbReference type="Proteomes" id="UP000887013"/>
    </source>
</evidence>
<feature type="transmembrane region" description="Helical" evidence="1">
    <location>
        <begin position="6"/>
        <end position="37"/>
    </location>
</feature>
<comment type="caution">
    <text evidence="2">The sequence shown here is derived from an EMBL/GenBank/DDBJ whole genome shotgun (WGS) entry which is preliminary data.</text>
</comment>
<name>A0A8X6QAT1_NEPPI</name>
<sequence>MDIFSYIGGLMGCWLGISVWACTGIAETTFWTILHFLKQFTKKSRLSPPDRKQLLFKRNHHNTQQSIWNKSFAMIHEKSFIGAGLIADSSTVAMSGALSQREEGDLATCVCKGKNEYSSFGKV</sequence>
<reference evidence="2" key="1">
    <citation type="submission" date="2020-08" db="EMBL/GenBank/DDBJ databases">
        <title>Multicomponent nature underlies the extraordinary mechanical properties of spider dragline silk.</title>
        <authorList>
            <person name="Kono N."/>
            <person name="Nakamura H."/>
            <person name="Mori M."/>
            <person name="Yoshida Y."/>
            <person name="Ohtoshi R."/>
            <person name="Malay A.D."/>
            <person name="Moran D.A.P."/>
            <person name="Tomita M."/>
            <person name="Numata K."/>
            <person name="Arakawa K."/>
        </authorList>
    </citation>
    <scope>NUCLEOTIDE SEQUENCE</scope>
</reference>
<evidence type="ECO:0000313" key="2">
    <source>
        <dbReference type="EMBL" id="GFU11493.1"/>
    </source>
</evidence>
<keyword evidence="1" id="KW-0812">Transmembrane</keyword>
<dbReference type="EMBL" id="BMAW01078547">
    <property type="protein sequence ID" value="GFU11493.1"/>
    <property type="molecule type" value="Genomic_DNA"/>
</dbReference>
<keyword evidence="1" id="KW-0472">Membrane</keyword>
<proteinExistence type="predicted"/>
<gene>
    <name evidence="2" type="ORF">NPIL_7011</name>
</gene>
<keyword evidence="1" id="KW-1133">Transmembrane helix</keyword>
<dbReference type="Proteomes" id="UP000887013">
    <property type="component" value="Unassembled WGS sequence"/>
</dbReference>